<dbReference type="Gene3D" id="3.40.630.30">
    <property type="match status" value="1"/>
</dbReference>
<organism evidence="2 3">
    <name type="scientific">Streptomyces bathyalis</name>
    <dbReference type="NCBI Taxonomy" id="2710756"/>
    <lineage>
        <taxon>Bacteria</taxon>
        <taxon>Bacillati</taxon>
        <taxon>Actinomycetota</taxon>
        <taxon>Actinomycetes</taxon>
        <taxon>Kitasatosporales</taxon>
        <taxon>Streptomycetaceae</taxon>
        <taxon>Streptomyces</taxon>
    </lineage>
</organism>
<dbReference type="SUPFAM" id="SSF55729">
    <property type="entry name" value="Acyl-CoA N-acyltransferases (Nat)"/>
    <property type="match status" value="1"/>
</dbReference>
<evidence type="ECO:0000259" key="1">
    <source>
        <dbReference type="PROSITE" id="PS51186"/>
    </source>
</evidence>
<keyword evidence="3" id="KW-1185">Reference proteome</keyword>
<dbReference type="RefSeq" id="WP_197353024.1">
    <property type="nucleotide sequence ID" value="NZ_CP048882.1"/>
</dbReference>
<dbReference type="Proteomes" id="UP000595046">
    <property type="component" value="Chromosome"/>
</dbReference>
<name>A0A7T1WVR4_9ACTN</name>
<dbReference type="InterPro" id="IPR016181">
    <property type="entry name" value="Acyl_CoA_acyltransferase"/>
</dbReference>
<dbReference type="AlphaFoldDB" id="A0A7T1WVR4"/>
<proteinExistence type="predicted"/>
<dbReference type="PANTHER" id="PTHR43072">
    <property type="entry name" value="N-ACETYLTRANSFERASE"/>
    <property type="match status" value="1"/>
</dbReference>
<dbReference type="CDD" id="cd04301">
    <property type="entry name" value="NAT_SF"/>
    <property type="match status" value="1"/>
</dbReference>
<protein>
    <submittedName>
        <fullName evidence="2">GNAT family N-acetyltransferase</fullName>
    </submittedName>
</protein>
<gene>
    <name evidence="2" type="ORF">G4Z16_25710</name>
</gene>
<evidence type="ECO:0000313" key="3">
    <source>
        <dbReference type="Proteomes" id="UP000595046"/>
    </source>
</evidence>
<sequence>MRDKGTEVTIRAAAFADGTVLGELDRDNWSPLHAVVPPAQPPYAPFFDGSHLPGHVLVGELEGFGVVGYIRAVPPTELPSNAHVRQIRGLVVDERARGRGVARALLEAACDRARQEGALRMTLRVLAHNEPARALYEAAGFAVEGVLPGEFRLNGRYVDDILMGRSLGGR</sequence>
<dbReference type="PROSITE" id="PS51186">
    <property type="entry name" value="GNAT"/>
    <property type="match status" value="1"/>
</dbReference>
<dbReference type="KEGG" id="sbat:G4Z16_25710"/>
<keyword evidence="2" id="KW-0808">Transferase</keyword>
<dbReference type="GO" id="GO:0016747">
    <property type="term" value="F:acyltransferase activity, transferring groups other than amino-acyl groups"/>
    <property type="evidence" value="ECO:0007669"/>
    <property type="project" value="InterPro"/>
</dbReference>
<dbReference type="EMBL" id="CP048882">
    <property type="protein sequence ID" value="QPP09250.1"/>
    <property type="molecule type" value="Genomic_DNA"/>
</dbReference>
<dbReference type="Pfam" id="PF00583">
    <property type="entry name" value="Acetyltransf_1"/>
    <property type="match status" value="1"/>
</dbReference>
<dbReference type="InterPro" id="IPR000182">
    <property type="entry name" value="GNAT_dom"/>
</dbReference>
<reference evidence="3" key="1">
    <citation type="submission" date="2020-02" db="EMBL/GenBank/DDBJ databases">
        <title>Streptomyces sp. ASO4wet.</title>
        <authorList>
            <person name="Risdian C."/>
            <person name="Landwehr W."/>
            <person name="Schupp P."/>
            <person name="Wink J."/>
        </authorList>
    </citation>
    <scope>NUCLEOTIDE SEQUENCE [LARGE SCALE GENOMIC DNA]</scope>
    <source>
        <strain evidence="3">ASO4wet</strain>
    </source>
</reference>
<evidence type="ECO:0000313" key="2">
    <source>
        <dbReference type="EMBL" id="QPP09250.1"/>
    </source>
</evidence>
<feature type="domain" description="N-acetyltransferase" evidence="1">
    <location>
        <begin position="8"/>
        <end position="168"/>
    </location>
</feature>
<accession>A0A7T1WVR4</accession>